<dbReference type="GO" id="GO:0000287">
    <property type="term" value="F:magnesium ion binding"/>
    <property type="evidence" value="ECO:0007669"/>
    <property type="project" value="InterPro"/>
</dbReference>
<dbReference type="InterPro" id="IPR029035">
    <property type="entry name" value="DHS-like_NAD/FAD-binding_dom"/>
</dbReference>
<evidence type="ECO:0000259" key="4">
    <source>
        <dbReference type="Pfam" id="PF00205"/>
    </source>
</evidence>
<sequence length="589" mass="63489">MQEIVGESVARRLVAWGVDTVFGLPGDGINGLMEGFRRQREKLRFVLVHHEEAAAFMATGYAKATGRLGVCAATSGPGAIHLLNGLYDAKLDHVPVLAITGMQETSVLGSHYQQEVHTDLLYQDVAEAYNLMVTNPQQVPGVVDIAIRHALAKRTVAHLTLPNDVQVAAAGEDPYRHVSPGEPPMSSPIVSRPPLPAAQAELARAAEVLNAGRKVAMLVGVGARGARDEVLALAEALASPIVKTLPGKLVVPDDHPLTTGGIGLLGTKPSEELMEECDTLLMVGTSFPYGKYLPSPGQARVVQIDIDPSLIGLRLPVDAAVTADARLALQQLLPMLQARTDRSFLTRYQQARDVWRADMAALEDPDRDPIAPQYLMSCLDRAATSDAILTCDSGTIATWAARHWTIRGGREFYLSGNLATMAPGLPYAVAMQHAYPGRQVIAFVGDGGFAMLMAEFLTAVRHELPIKVIVNNNNSYGQILWEQIVLGYPEYAVRHRQPEADFAAWARACGGYGAKVTDPKALPGAIREALAHPGPALVDCDVNPNEPPMPGKVKYDQAKYFTEAFLRGQPHKAATLATVARDKINELRS</sequence>
<dbReference type="GO" id="GO:0003824">
    <property type="term" value="F:catalytic activity"/>
    <property type="evidence" value="ECO:0007669"/>
    <property type="project" value="InterPro"/>
</dbReference>
<feature type="domain" description="Thiamine pyrophosphate enzyme central" evidence="4">
    <location>
        <begin position="202"/>
        <end position="332"/>
    </location>
</feature>
<keyword evidence="7" id="KW-0670">Pyruvate</keyword>
<evidence type="ECO:0000259" key="5">
    <source>
        <dbReference type="Pfam" id="PF02775"/>
    </source>
</evidence>
<dbReference type="CDD" id="cd07039">
    <property type="entry name" value="TPP_PYR_POX"/>
    <property type="match status" value="1"/>
</dbReference>
<dbReference type="Pfam" id="PF00205">
    <property type="entry name" value="TPP_enzyme_M"/>
    <property type="match status" value="1"/>
</dbReference>
<evidence type="ECO:0000256" key="3">
    <source>
        <dbReference type="RuleBase" id="RU362132"/>
    </source>
</evidence>
<dbReference type="RefSeq" id="WP_089013265.1">
    <property type="nucleotide sequence ID" value="NZ_LT607754.1"/>
</dbReference>
<dbReference type="PANTHER" id="PTHR42981">
    <property type="entry name" value="PYRUVATE DEHYDROGENASE [UBIQUINONE]"/>
    <property type="match status" value="1"/>
</dbReference>
<dbReference type="SUPFAM" id="SSF52518">
    <property type="entry name" value="Thiamin diphosphate-binding fold (THDP-binding)"/>
    <property type="match status" value="2"/>
</dbReference>
<protein>
    <submittedName>
        <fullName evidence="7">Pyruvate oxidase</fullName>
    </submittedName>
</protein>
<dbReference type="InterPro" id="IPR000399">
    <property type="entry name" value="TPP-bd_CS"/>
</dbReference>
<dbReference type="InterPro" id="IPR047211">
    <property type="entry name" value="POXB-like"/>
</dbReference>
<evidence type="ECO:0000313" key="7">
    <source>
        <dbReference type="EMBL" id="SCG62386.1"/>
    </source>
</evidence>
<organism evidence="7 8">
    <name type="scientific">Micromonospora inositola</name>
    <dbReference type="NCBI Taxonomy" id="47865"/>
    <lineage>
        <taxon>Bacteria</taxon>
        <taxon>Bacillati</taxon>
        <taxon>Actinomycetota</taxon>
        <taxon>Actinomycetes</taxon>
        <taxon>Micromonosporales</taxon>
        <taxon>Micromonosporaceae</taxon>
        <taxon>Micromonospora</taxon>
    </lineage>
</organism>
<dbReference type="Pfam" id="PF02776">
    <property type="entry name" value="TPP_enzyme_N"/>
    <property type="match status" value="1"/>
</dbReference>
<dbReference type="InterPro" id="IPR047210">
    <property type="entry name" value="TPP_PYR_POXB-like"/>
</dbReference>
<name>A0A1C5IX78_9ACTN</name>
<dbReference type="InterPro" id="IPR029061">
    <property type="entry name" value="THDP-binding"/>
</dbReference>
<dbReference type="InterPro" id="IPR011766">
    <property type="entry name" value="TPP_enzyme_TPP-bd"/>
</dbReference>
<accession>A0A1C5IX78</accession>
<evidence type="ECO:0000259" key="6">
    <source>
        <dbReference type="Pfam" id="PF02776"/>
    </source>
</evidence>
<evidence type="ECO:0000313" key="8">
    <source>
        <dbReference type="Proteomes" id="UP000198221"/>
    </source>
</evidence>
<dbReference type="Pfam" id="PF02775">
    <property type="entry name" value="TPP_enzyme_C"/>
    <property type="match status" value="1"/>
</dbReference>
<dbReference type="GO" id="GO:0030976">
    <property type="term" value="F:thiamine pyrophosphate binding"/>
    <property type="evidence" value="ECO:0007669"/>
    <property type="project" value="InterPro"/>
</dbReference>
<dbReference type="EMBL" id="LT607754">
    <property type="protein sequence ID" value="SCG62386.1"/>
    <property type="molecule type" value="Genomic_DNA"/>
</dbReference>
<dbReference type="PANTHER" id="PTHR42981:SF2">
    <property type="entry name" value="PYRUVATE DEHYDROGENASE [UBIQUINONE]"/>
    <property type="match status" value="1"/>
</dbReference>
<proteinExistence type="inferred from homology"/>
<dbReference type="Gene3D" id="3.40.50.1220">
    <property type="entry name" value="TPP-binding domain"/>
    <property type="match status" value="1"/>
</dbReference>
<comment type="similarity">
    <text evidence="1 3">Belongs to the TPP enzyme family.</text>
</comment>
<dbReference type="InterPro" id="IPR047212">
    <property type="entry name" value="TPP_POXB-like"/>
</dbReference>
<feature type="domain" description="Thiamine pyrophosphate enzyme N-terminal TPP-binding" evidence="6">
    <location>
        <begin position="5"/>
        <end position="116"/>
    </location>
</feature>
<evidence type="ECO:0000256" key="2">
    <source>
        <dbReference type="ARBA" id="ARBA00023052"/>
    </source>
</evidence>
<dbReference type="OrthoDB" id="4959782at2"/>
<dbReference type="InterPro" id="IPR012000">
    <property type="entry name" value="Thiamin_PyroP_enz_cen_dom"/>
</dbReference>
<dbReference type="SUPFAM" id="SSF52467">
    <property type="entry name" value="DHS-like NAD/FAD-binding domain"/>
    <property type="match status" value="1"/>
</dbReference>
<gene>
    <name evidence="7" type="ORF">GA0070613_3534</name>
</gene>
<dbReference type="Gene3D" id="3.40.50.970">
    <property type="match status" value="2"/>
</dbReference>
<dbReference type="AlphaFoldDB" id="A0A1C5IX78"/>
<keyword evidence="2 3" id="KW-0786">Thiamine pyrophosphate</keyword>
<dbReference type="CDD" id="cd02014">
    <property type="entry name" value="TPP_POX"/>
    <property type="match status" value="1"/>
</dbReference>
<evidence type="ECO:0000256" key="1">
    <source>
        <dbReference type="ARBA" id="ARBA00007812"/>
    </source>
</evidence>
<reference evidence="8" key="1">
    <citation type="submission" date="2016-06" db="EMBL/GenBank/DDBJ databases">
        <authorList>
            <person name="Varghese N."/>
            <person name="Submissions Spin"/>
        </authorList>
    </citation>
    <scope>NUCLEOTIDE SEQUENCE [LARGE SCALE GENOMIC DNA]</scope>
    <source>
        <strain evidence="8">DSM 43819</strain>
    </source>
</reference>
<dbReference type="InterPro" id="IPR012001">
    <property type="entry name" value="Thiamin_PyroP_enz_TPP-bd_dom"/>
</dbReference>
<dbReference type="PROSITE" id="PS00187">
    <property type="entry name" value="TPP_ENZYMES"/>
    <property type="match status" value="1"/>
</dbReference>
<dbReference type="Proteomes" id="UP000198221">
    <property type="component" value="Chromosome I"/>
</dbReference>
<keyword evidence="8" id="KW-1185">Reference proteome</keyword>
<feature type="domain" description="Thiamine pyrophosphate enzyme TPP-binding" evidence="5">
    <location>
        <begin position="392"/>
        <end position="540"/>
    </location>
</feature>